<comment type="caution">
    <text evidence="2">The sequence shown here is derived from an EMBL/GenBank/DDBJ whole genome shotgun (WGS) entry which is preliminary data.</text>
</comment>
<sequence length="93" mass="10167">MPADRRRLSVTGDVRAVAVVIAPVLVERGEPCEPLESLESLAARTGPSAHRVDERLRPPHRHACVRSRGGAGNDGAARPGRDARLRRFRTTPR</sequence>
<dbReference type="RefSeq" id="WP_345581765.1">
    <property type="nucleotide sequence ID" value="NZ_BAAAXF010000054.1"/>
</dbReference>
<evidence type="ECO:0000256" key="1">
    <source>
        <dbReference type="SAM" id="MobiDB-lite"/>
    </source>
</evidence>
<gene>
    <name evidence="2" type="ORF">GCM10019016_075020</name>
</gene>
<dbReference type="EMBL" id="BAAAXF010000054">
    <property type="protein sequence ID" value="GAA3500396.1"/>
    <property type="molecule type" value="Genomic_DNA"/>
</dbReference>
<name>A0ABP6U253_9ACTN</name>
<proteinExistence type="predicted"/>
<protein>
    <submittedName>
        <fullName evidence="2">Uncharacterized protein</fullName>
    </submittedName>
</protein>
<evidence type="ECO:0000313" key="3">
    <source>
        <dbReference type="Proteomes" id="UP001501455"/>
    </source>
</evidence>
<reference evidence="3" key="1">
    <citation type="journal article" date="2019" name="Int. J. Syst. Evol. Microbiol.">
        <title>The Global Catalogue of Microorganisms (GCM) 10K type strain sequencing project: providing services to taxonomists for standard genome sequencing and annotation.</title>
        <authorList>
            <consortium name="The Broad Institute Genomics Platform"/>
            <consortium name="The Broad Institute Genome Sequencing Center for Infectious Disease"/>
            <person name="Wu L."/>
            <person name="Ma J."/>
        </authorList>
    </citation>
    <scope>NUCLEOTIDE SEQUENCE [LARGE SCALE GENOMIC DNA]</scope>
    <source>
        <strain evidence="3">JCM 4816</strain>
    </source>
</reference>
<feature type="region of interest" description="Disordered" evidence="1">
    <location>
        <begin position="43"/>
        <end position="93"/>
    </location>
</feature>
<accession>A0ABP6U253</accession>
<organism evidence="2 3">
    <name type="scientific">Streptomyces prasinosporus</name>
    <dbReference type="NCBI Taxonomy" id="68256"/>
    <lineage>
        <taxon>Bacteria</taxon>
        <taxon>Bacillati</taxon>
        <taxon>Actinomycetota</taxon>
        <taxon>Actinomycetes</taxon>
        <taxon>Kitasatosporales</taxon>
        <taxon>Streptomycetaceae</taxon>
        <taxon>Streptomyces</taxon>
        <taxon>Streptomyces albogriseolus group</taxon>
    </lineage>
</organism>
<dbReference type="Proteomes" id="UP001501455">
    <property type="component" value="Unassembled WGS sequence"/>
</dbReference>
<evidence type="ECO:0000313" key="2">
    <source>
        <dbReference type="EMBL" id="GAA3500396.1"/>
    </source>
</evidence>
<keyword evidence="3" id="KW-1185">Reference proteome</keyword>